<protein>
    <recommendedName>
        <fullName evidence="2">Membrane-bound transcription factor site-1 protease-like N-terminal domain-containing protein</fullName>
    </recommendedName>
</protein>
<sequence>MTPHRTLSSFPFKSSLLTVLVSFYLLQFIPSPSPIQTPTQNQNQTRISRNNYIVRFREYKTAEDHCSYLKSRITPDGWKWIERKNPASKYPTDFGLISVEESAKQGLIEEIERLNLVKDVSVDSSYKRGLLGGAFEDGKKRPGKIFTSMSFNEGEHYTATTSNCTINWRRHLLMQ</sequence>
<evidence type="ECO:0000256" key="1">
    <source>
        <dbReference type="SAM" id="SignalP"/>
    </source>
</evidence>
<dbReference type="AlphaFoldDB" id="A0A067E4T4"/>
<dbReference type="Proteomes" id="UP000027120">
    <property type="component" value="Unassembled WGS sequence"/>
</dbReference>
<keyword evidence="1" id="KW-0732">Signal</keyword>
<dbReference type="InterPro" id="IPR055143">
    <property type="entry name" value="MBTP1_N"/>
</dbReference>
<reference evidence="3 4" key="1">
    <citation type="submission" date="2014-04" db="EMBL/GenBank/DDBJ databases">
        <authorList>
            <consortium name="International Citrus Genome Consortium"/>
            <person name="Gmitter F."/>
            <person name="Chen C."/>
            <person name="Farmerie W."/>
            <person name="Harkins T."/>
            <person name="Desany B."/>
            <person name="Mohiuddin M."/>
            <person name="Kodira C."/>
            <person name="Borodovsky M."/>
            <person name="Lomsadze A."/>
            <person name="Burns P."/>
            <person name="Jenkins J."/>
            <person name="Prochnik S."/>
            <person name="Shu S."/>
            <person name="Chapman J."/>
            <person name="Pitluck S."/>
            <person name="Schmutz J."/>
            <person name="Rokhsar D."/>
        </authorList>
    </citation>
    <scope>NUCLEOTIDE SEQUENCE</scope>
</reference>
<keyword evidence="4" id="KW-1185">Reference proteome</keyword>
<feature type="signal peptide" evidence="1">
    <location>
        <begin position="1"/>
        <end position="31"/>
    </location>
</feature>
<name>A0A067E4T4_CITSI</name>
<organism evidence="3 4">
    <name type="scientific">Citrus sinensis</name>
    <name type="common">Sweet orange</name>
    <name type="synonym">Citrus aurantium var. sinensis</name>
    <dbReference type="NCBI Taxonomy" id="2711"/>
    <lineage>
        <taxon>Eukaryota</taxon>
        <taxon>Viridiplantae</taxon>
        <taxon>Streptophyta</taxon>
        <taxon>Embryophyta</taxon>
        <taxon>Tracheophyta</taxon>
        <taxon>Spermatophyta</taxon>
        <taxon>Magnoliopsida</taxon>
        <taxon>eudicotyledons</taxon>
        <taxon>Gunneridae</taxon>
        <taxon>Pentapetalae</taxon>
        <taxon>rosids</taxon>
        <taxon>malvids</taxon>
        <taxon>Sapindales</taxon>
        <taxon>Rutaceae</taxon>
        <taxon>Aurantioideae</taxon>
        <taxon>Citrus</taxon>
    </lineage>
</organism>
<dbReference type="STRING" id="2711.A0A067E4T4"/>
<feature type="domain" description="Membrane-bound transcription factor site-1 protease-like N-terminal" evidence="2">
    <location>
        <begin position="48"/>
        <end position="123"/>
    </location>
</feature>
<evidence type="ECO:0000313" key="3">
    <source>
        <dbReference type="EMBL" id="KDO48895.1"/>
    </source>
</evidence>
<proteinExistence type="predicted"/>
<feature type="chain" id="PRO_5001636156" description="Membrane-bound transcription factor site-1 protease-like N-terminal domain-containing protein" evidence="1">
    <location>
        <begin position="32"/>
        <end position="175"/>
    </location>
</feature>
<accession>A0A067E4T4</accession>
<evidence type="ECO:0000313" key="4">
    <source>
        <dbReference type="Proteomes" id="UP000027120"/>
    </source>
</evidence>
<gene>
    <name evidence="3" type="ORF">CISIN_1g0401332mg</name>
</gene>
<dbReference type="Pfam" id="PF23001">
    <property type="entry name" value="MBTP1_N"/>
    <property type="match status" value="1"/>
</dbReference>
<evidence type="ECO:0000259" key="2">
    <source>
        <dbReference type="Pfam" id="PF23001"/>
    </source>
</evidence>
<feature type="non-terminal residue" evidence="3">
    <location>
        <position position="175"/>
    </location>
</feature>
<dbReference type="EMBL" id="KK785128">
    <property type="protein sequence ID" value="KDO48895.1"/>
    <property type="molecule type" value="Genomic_DNA"/>
</dbReference>